<evidence type="ECO:0000313" key="2">
    <source>
        <dbReference type="Proteomes" id="UP000191518"/>
    </source>
</evidence>
<keyword evidence="2" id="KW-1185">Reference proteome</keyword>
<reference evidence="2" key="1">
    <citation type="journal article" date="2017" name="Nat. Microbiol.">
        <title>Global analysis of biosynthetic gene clusters reveals vast potential of secondary metabolite production in Penicillium species.</title>
        <authorList>
            <person name="Nielsen J.C."/>
            <person name="Grijseels S."/>
            <person name="Prigent S."/>
            <person name="Ji B."/>
            <person name="Dainat J."/>
            <person name="Nielsen K.F."/>
            <person name="Frisvad J.C."/>
            <person name="Workman M."/>
            <person name="Nielsen J."/>
        </authorList>
    </citation>
    <scope>NUCLEOTIDE SEQUENCE [LARGE SCALE GENOMIC DNA]</scope>
    <source>
        <strain evidence="2">IBT 29486</strain>
    </source>
</reference>
<comment type="caution">
    <text evidence="1">The sequence shown here is derived from an EMBL/GenBank/DDBJ whole genome shotgun (WGS) entry which is preliminary data.</text>
</comment>
<dbReference type="EMBL" id="MDYP01000027">
    <property type="protein sequence ID" value="OQE05071.1"/>
    <property type="molecule type" value="Genomic_DNA"/>
</dbReference>
<name>A0A1V6RTH0_9EURO</name>
<dbReference type="AlphaFoldDB" id="A0A1V6RTH0"/>
<dbReference type="OrthoDB" id="4323284at2759"/>
<accession>A0A1V6RTH0</accession>
<protein>
    <submittedName>
        <fullName evidence="1">Uncharacterized protein</fullName>
    </submittedName>
</protein>
<dbReference type="Proteomes" id="UP000191518">
    <property type="component" value="Unassembled WGS sequence"/>
</dbReference>
<evidence type="ECO:0000313" key="1">
    <source>
        <dbReference type="EMBL" id="OQE05071.1"/>
    </source>
</evidence>
<organism evidence="1 2">
    <name type="scientific">Penicillium vulpinum</name>
    <dbReference type="NCBI Taxonomy" id="29845"/>
    <lineage>
        <taxon>Eukaryota</taxon>
        <taxon>Fungi</taxon>
        <taxon>Dikarya</taxon>
        <taxon>Ascomycota</taxon>
        <taxon>Pezizomycotina</taxon>
        <taxon>Eurotiomycetes</taxon>
        <taxon>Eurotiomycetidae</taxon>
        <taxon>Eurotiales</taxon>
        <taxon>Aspergillaceae</taxon>
        <taxon>Penicillium</taxon>
    </lineage>
</organism>
<dbReference type="STRING" id="29845.A0A1V6RTH0"/>
<sequence>MHLVNGAEDIMFTHPSNRNFVTAYGAILTGSLALADPDQTAENADNYMWFATAMYLSQYDWTSVIAGKRQANGVGRRSISTEADGWKHTHHFRKHSHHWGKHHQYTTELEKDDDDELL</sequence>
<proteinExistence type="predicted"/>
<gene>
    <name evidence="1" type="ORF">PENVUL_c027G06094</name>
</gene>